<evidence type="ECO:0000313" key="1">
    <source>
        <dbReference type="EMBL" id="SES27107.1"/>
    </source>
</evidence>
<dbReference type="Proteomes" id="UP000182841">
    <property type="component" value="Unassembled WGS sequence"/>
</dbReference>
<evidence type="ECO:0000313" key="2">
    <source>
        <dbReference type="Proteomes" id="UP000182841"/>
    </source>
</evidence>
<protein>
    <submittedName>
        <fullName evidence="1">Uncharacterized protein</fullName>
    </submittedName>
</protein>
<organism evidence="1 2">
    <name type="scientific">Streptomyces qinglanensis</name>
    <dbReference type="NCBI Taxonomy" id="943816"/>
    <lineage>
        <taxon>Bacteria</taxon>
        <taxon>Bacillati</taxon>
        <taxon>Actinomycetota</taxon>
        <taxon>Actinomycetes</taxon>
        <taxon>Kitasatosporales</taxon>
        <taxon>Streptomycetaceae</taxon>
        <taxon>Streptomyces</taxon>
    </lineage>
</organism>
<dbReference type="RefSeq" id="WP_075002650.1">
    <property type="nucleotide sequence ID" value="NZ_FOGO01000014.1"/>
</dbReference>
<keyword evidence="2" id="KW-1185">Reference proteome</keyword>
<proteinExistence type="predicted"/>
<name>A0A1H9W0C1_9ACTN</name>
<dbReference type="OrthoDB" id="9809391at2"/>
<dbReference type="EMBL" id="FOGO01000014">
    <property type="protein sequence ID" value="SES27107.1"/>
    <property type="molecule type" value="Genomic_DNA"/>
</dbReference>
<gene>
    <name evidence="1" type="ORF">SAMN05421870_11481</name>
</gene>
<dbReference type="AlphaFoldDB" id="A0A1H9W0C1"/>
<reference evidence="2" key="1">
    <citation type="submission" date="2016-10" db="EMBL/GenBank/DDBJ databases">
        <authorList>
            <person name="Varghese N."/>
            <person name="Submissions S."/>
        </authorList>
    </citation>
    <scope>NUCLEOTIDE SEQUENCE [LARGE SCALE GENOMIC DNA]</scope>
    <source>
        <strain evidence="2">CGMCC 4.6825</strain>
    </source>
</reference>
<sequence>MITAAPDDAELHRWLLRRLKAASDPRRNEYFRLLALINDWPTPERLTPVIDWSVTALRIRAAGRAPHVIRNRRIDA</sequence>
<accession>A0A1H9W0C1</accession>